<evidence type="ECO:0000256" key="3">
    <source>
        <dbReference type="ARBA" id="ARBA00022737"/>
    </source>
</evidence>
<evidence type="ECO:0000256" key="2">
    <source>
        <dbReference type="ARBA" id="ARBA00016322"/>
    </source>
</evidence>
<evidence type="ECO:0000256" key="4">
    <source>
        <dbReference type="ARBA" id="ARBA00022846"/>
    </source>
</evidence>
<reference evidence="7 8" key="1">
    <citation type="submission" date="2019-01" db="EMBL/GenBank/DDBJ databases">
        <authorList>
            <person name="Sayadi A."/>
        </authorList>
    </citation>
    <scope>NUCLEOTIDE SEQUENCE [LARGE SCALE GENOMIC DNA]</scope>
</reference>
<dbReference type="InterPro" id="IPR003409">
    <property type="entry name" value="MORN"/>
</dbReference>
<name>A0A653DAX7_CALMS</name>
<evidence type="ECO:0000256" key="1">
    <source>
        <dbReference type="ARBA" id="ARBA00004230"/>
    </source>
</evidence>
<gene>
    <name evidence="7" type="ORF">CALMAC_LOCUS16011</name>
</gene>
<organism evidence="7 8">
    <name type="scientific">Callosobruchus maculatus</name>
    <name type="common">Southern cowpea weevil</name>
    <name type="synonym">Pulse bruchid</name>
    <dbReference type="NCBI Taxonomy" id="64391"/>
    <lineage>
        <taxon>Eukaryota</taxon>
        <taxon>Metazoa</taxon>
        <taxon>Ecdysozoa</taxon>
        <taxon>Arthropoda</taxon>
        <taxon>Hexapoda</taxon>
        <taxon>Insecta</taxon>
        <taxon>Pterygota</taxon>
        <taxon>Neoptera</taxon>
        <taxon>Endopterygota</taxon>
        <taxon>Coleoptera</taxon>
        <taxon>Polyphaga</taxon>
        <taxon>Cucujiformia</taxon>
        <taxon>Chrysomeloidea</taxon>
        <taxon>Chrysomelidae</taxon>
        <taxon>Bruchinae</taxon>
        <taxon>Bruchini</taxon>
        <taxon>Callosobruchus</taxon>
    </lineage>
</organism>
<proteinExistence type="predicted"/>
<dbReference type="AlphaFoldDB" id="A0A653DAX7"/>
<dbReference type="Pfam" id="PF02493">
    <property type="entry name" value="MORN"/>
    <property type="match status" value="2"/>
</dbReference>
<dbReference type="GO" id="GO:0031514">
    <property type="term" value="C:motile cilium"/>
    <property type="evidence" value="ECO:0007669"/>
    <property type="project" value="UniProtKB-SubCell"/>
</dbReference>
<dbReference type="Gene3D" id="2.20.110.10">
    <property type="entry name" value="Histone H3 K4-specific methyltransferase SET7/9 N-terminal domain"/>
    <property type="match status" value="1"/>
</dbReference>
<protein>
    <recommendedName>
        <fullName evidence="2">MORN repeat-containing protein 5</fullName>
    </recommendedName>
</protein>
<keyword evidence="5" id="KW-0969">Cilium</keyword>
<dbReference type="OrthoDB" id="300500at2759"/>
<keyword evidence="3" id="KW-0677">Repeat</keyword>
<sequence length="255" mass="29466">MDTFSSAGSGHSSFSLDSRLSTLPHDWFALVCTSEKCEFAHKKARTEPEKKATKGRTFCTDSHYVGQVDSLGFSGKGCYTYPHGVRYEGEFSDGQFHGEGSLIYPNGSRVLGKWVKGKMVEQRFFFGDGLEVTHPWKYLDFPDRTLHGEGENYASYTEDTFKEPHLKDCYDTRDGFYDPRTKCVHDKYLKIIRIVTVAEERQITSKFRAWVGSKVGYRPDFYERWTSGEKNEIELIQKRYKTEEVQSMSQQDLKK</sequence>
<dbReference type="SMART" id="SM00698">
    <property type="entry name" value="MORN"/>
    <property type="match status" value="1"/>
</dbReference>
<dbReference type="EMBL" id="CAACVG010011118">
    <property type="protein sequence ID" value="VEN57369.1"/>
    <property type="molecule type" value="Genomic_DNA"/>
</dbReference>
<dbReference type="PANTHER" id="PTHR46437:SF1">
    <property type="entry name" value="MORN REPEAT-CONTAINING PROTEIN 5"/>
    <property type="match status" value="1"/>
</dbReference>
<comment type="subcellular location">
    <subcellularLocation>
        <location evidence="1">Cell projection</location>
        <location evidence="1">Cilium</location>
        <location evidence="1">Flagellum</location>
    </subcellularLocation>
</comment>
<dbReference type="SUPFAM" id="SSF82185">
    <property type="entry name" value="Histone H3 K4-specific methyltransferase SET7/9 N-terminal domain"/>
    <property type="match status" value="1"/>
</dbReference>
<dbReference type="InterPro" id="IPR042814">
    <property type="entry name" value="Morn5"/>
</dbReference>
<evidence type="ECO:0000256" key="6">
    <source>
        <dbReference type="ARBA" id="ARBA00023273"/>
    </source>
</evidence>
<evidence type="ECO:0000256" key="5">
    <source>
        <dbReference type="ARBA" id="ARBA00023069"/>
    </source>
</evidence>
<keyword evidence="6" id="KW-0966">Cell projection</keyword>
<evidence type="ECO:0000313" key="7">
    <source>
        <dbReference type="EMBL" id="VEN57369.1"/>
    </source>
</evidence>
<evidence type="ECO:0000313" key="8">
    <source>
        <dbReference type="Proteomes" id="UP000410492"/>
    </source>
</evidence>
<keyword evidence="8" id="KW-1185">Reference proteome</keyword>
<keyword evidence="4" id="KW-0282">Flagellum</keyword>
<dbReference type="PANTHER" id="PTHR46437">
    <property type="entry name" value="MORN REPEAT-CONTAINING PROTEIN 5"/>
    <property type="match status" value="1"/>
</dbReference>
<accession>A0A653DAX7</accession>
<dbReference type="Proteomes" id="UP000410492">
    <property type="component" value="Unassembled WGS sequence"/>
</dbReference>